<feature type="compositionally biased region" description="Basic residues" evidence="7">
    <location>
        <begin position="95"/>
        <end position="117"/>
    </location>
</feature>
<evidence type="ECO:0000256" key="6">
    <source>
        <dbReference type="RuleBase" id="RU369073"/>
    </source>
</evidence>
<evidence type="ECO:0000256" key="1">
    <source>
        <dbReference type="ARBA" id="ARBA00022723"/>
    </source>
</evidence>
<keyword evidence="3" id="KW-0862">Zinc</keyword>
<dbReference type="Gene3D" id="6.20.210.20">
    <property type="entry name" value="THAP domain"/>
    <property type="match status" value="1"/>
</dbReference>
<comment type="subcellular location">
    <subcellularLocation>
        <location evidence="6">Nucleus</location>
        <location evidence="6">Nucleoplasm</location>
    </subcellularLocation>
</comment>
<dbReference type="PROSITE" id="PS50950">
    <property type="entry name" value="ZF_THAP"/>
    <property type="match status" value="1"/>
</dbReference>
<evidence type="ECO:0000256" key="7">
    <source>
        <dbReference type="SAM" id="MobiDB-lite"/>
    </source>
</evidence>
<feature type="domain" description="THAP-type" evidence="8">
    <location>
        <begin position="1"/>
        <end position="79"/>
    </location>
</feature>
<dbReference type="GO" id="GO:0003700">
    <property type="term" value="F:DNA-binding transcription factor activity"/>
    <property type="evidence" value="ECO:0007669"/>
    <property type="project" value="UniProtKB-UniRule"/>
</dbReference>
<dbReference type="GO" id="GO:0008270">
    <property type="term" value="F:zinc ion binding"/>
    <property type="evidence" value="ECO:0007669"/>
    <property type="project" value="UniProtKB-KW"/>
</dbReference>
<organism evidence="9 10">
    <name type="scientific">Sparus aurata</name>
    <name type="common">Gilthead sea bream</name>
    <dbReference type="NCBI Taxonomy" id="8175"/>
    <lineage>
        <taxon>Eukaryota</taxon>
        <taxon>Metazoa</taxon>
        <taxon>Chordata</taxon>
        <taxon>Craniata</taxon>
        <taxon>Vertebrata</taxon>
        <taxon>Euteleostomi</taxon>
        <taxon>Actinopterygii</taxon>
        <taxon>Neopterygii</taxon>
        <taxon>Teleostei</taxon>
        <taxon>Neoteleostei</taxon>
        <taxon>Acanthomorphata</taxon>
        <taxon>Eupercaria</taxon>
        <taxon>Spariformes</taxon>
        <taxon>Sparidae</taxon>
        <taxon>Sparus</taxon>
    </lineage>
</organism>
<dbReference type="PANTHER" id="PTHR46600">
    <property type="entry name" value="THAP DOMAIN-CONTAINING"/>
    <property type="match status" value="1"/>
</dbReference>
<reference evidence="9" key="3">
    <citation type="submission" date="2025-09" db="UniProtKB">
        <authorList>
            <consortium name="Ensembl"/>
        </authorList>
    </citation>
    <scope>IDENTIFICATION</scope>
</reference>
<name>A0A671XFF1_SPAAU</name>
<dbReference type="InterPro" id="IPR006612">
    <property type="entry name" value="THAP_Znf"/>
</dbReference>
<keyword evidence="6" id="KW-0805">Transcription regulation</keyword>
<dbReference type="InParanoid" id="A0A671XFF1"/>
<sequence length="117" mass="13566">MPHCAAFGCNFQSKGNKGTDVSLHCFPTDKKRRKEWEDACGRTQLPKDPRLCSQHFSPDAFEAFSRPQLLKSNAFPTIFPHKEPKRLRGASEMRLKKRHRQETPDKKKKGKNKMINK</sequence>
<dbReference type="InterPro" id="IPR038441">
    <property type="entry name" value="THAP_Znf_sf"/>
</dbReference>
<evidence type="ECO:0000313" key="10">
    <source>
        <dbReference type="Proteomes" id="UP000472265"/>
    </source>
</evidence>
<dbReference type="SMART" id="SM00692">
    <property type="entry name" value="DM3"/>
    <property type="match status" value="1"/>
</dbReference>
<evidence type="ECO:0000256" key="4">
    <source>
        <dbReference type="ARBA" id="ARBA00023125"/>
    </source>
</evidence>
<dbReference type="Proteomes" id="UP000472265">
    <property type="component" value="Chromosome 16"/>
</dbReference>
<dbReference type="AlphaFoldDB" id="A0A671XFF1"/>
<keyword evidence="6" id="KW-0539">Nucleus</keyword>
<comment type="similarity">
    <text evidence="6">Belongs to the THAP1 family.</text>
</comment>
<feature type="region of interest" description="Disordered" evidence="7">
    <location>
        <begin position="73"/>
        <end position="117"/>
    </location>
</feature>
<keyword evidence="2 5" id="KW-0863">Zinc-finger</keyword>
<evidence type="ECO:0000256" key="3">
    <source>
        <dbReference type="ARBA" id="ARBA00022833"/>
    </source>
</evidence>
<protein>
    <recommendedName>
        <fullName evidence="6">THAP domain-containing protein 1</fullName>
    </recommendedName>
</protein>
<dbReference type="Pfam" id="PF05485">
    <property type="entry name" value="THAP"/>
    <property type="match status" value="1"/>
</dbReference>
<keyword evidence="6" id="KW-0131">Cell cycle</keyword>
<accession>A0A671XFF1</accession>
<reference evidence="9" key="2">
    <citation type="submission" date="2025-08" db="UniProtKB">
        <authorList>
            <consortium name="Ensembl"/>
        </authorList>
    </citation>
    <scope>IDENTIFICATION</scope>
</reference>
<dbReference type="PANTHER" id="PTHR46600:SF11">
    <property type="entry name" value="THAP DOMAIN-CONTAINING PROTEIN 10"/>
    <property type="match status" value="1"/>
</dbReference>
<dbReference type="GO" id="GO:0005654">
    <property type="term" value="C:nucleoplasm"/>
    <property type="evidence" value="ECO:0007669"/>
    <property type="project" value="UniProtKB-SubCell"/>
</dbReference>
<keyword evidence="10" id="KW-1185">Reference proteome</keyword>
<dbReference type="SMART" id="SM00980">
    <property type="entry name" value="THAP"/>
    <property type="match status" value="1"/>
</dbReference>
<evidence type="ECO:0000256" key="5">
    <source>
        <dbReference type="PROSITE-ProRule" id="PRU00309"/>
    </source>
</evidence>
<evidence type="ECO:0000313" key="9">
    <source>
        <dbReference type="Ensembl" id="ENSSAUP00010049839.1"/>
    </source>
</evidence>
<dbReference type="SUPFAM" id="SSF57716">
    <property type="entry name" value="Glucocorticoid receptor-like (DNA-binding domain)"/>
    <property type="match status" value="1"/>
</dbReference>
<keyword evidence="6" id="KW-0804">Transcription</keyword>
<dbReference type="InterPro" id="IPR026516">
    <property type="entry name" value="THAP1/10"/>
</dbReference>
<dbReference type="GO" id="GO:0001935">
    <property type="term" value="P:endothelial cell proliferation"/>
    <property type="evidence" value="ECO:0007669"/>
    <property type="project" value="UniProtKB-UniRule"/>
</dbReference>
<evidence type="ECO:0000256" key="2">
    <source>
        <dbReference type="ARBA" id="ARBA00022771"/>
    </source>
</evidence>
<keyword evidence="6" id="KW-0175">Coiled coil</keyword>
<comment type="function">
    <text evidence="6">DNA-binding transcription regulator that regulates endothelial cell proliferation and G1/S cell-cycle progression. Specifically binds the 5'-[AT]NTNN[GT]GGCA[AGT]-3' core DNA sequence and acts by modulating expression of pRB-E2F cell-cycle target genes.</text>
</comment>
<evidence type="ECO:0000259" key="8">
    <source>
        <dbReference type="PROSITE" id="PS50950"/>
    </source>
</evidence>
<dbReference type="OMA" id="TIFMLQC"/>
<reference evidence="9" key="1">
    <citation type="submission" date="2021-04" db="EMBL/GenBank/DDBJ databases">
        <authorList>
            <consortium name="Wellcome Sanger Institute Data Sharing"/>
        </authorList>
    </citation>
    <scope>NUCLEOTIDE SEQUENCE [LARGE SCALE GENOMIC DNA]</scope>
</reference>
<dbReference type="GO" id="GO:0043565">
    <property type="term" value="F:sequence-specific DNA binding"/>
    <property type="evidence" value="ECO:0007669"/>
    <property type="project" value="UniProtKB-UniRule"/>
</dbReference>
<keyword evidence="1" id="KW-0479">Metal-binding</keyword>
<proteinExistence type="inferred from homology"/>
<keyword evidence="4 5" id="KW-0238">DNA-binding</keyword>
<dbReference type="Ensembl" id="ENSSAUT00010052435.1">
    <property type="protein sequence ID" value="ENSSAUP00010049839.1"/>
    <property type="gene ID" value="ENSSAUG00010020797.1"/>
</dbReference>
<dbReference type="GeneTree" id="ENSGT00940000177236"/>